<feature type="region of interest" description="Disordered" evidence="1">
    <location>
        <begin position="287"/>
        <end position="315"/>
    </location>
</feature>
<protein>
    <submittedName>
        <fullName evidence="4">DUF4349 domain-containing protein</fullName>
    </submittedName>
</protein>
<gene>
    <name evidence="4" type="ORF">QQX02_07330</name>
</gene>
<evidence type="ECO:0000256" key="2">
    <source>
        <dbReference type="SAM" id="Phobius"/>
    </source>
</evidence>
<reference evidence="4" key="1">
    <citation type="submission" date="2023-06" db="EMBL/GenBank/DDBJ databases">
        <title>Egi l300058.</title>
        <authorList>
            <person name="Gao L."/>
            <person name="Fang B.-Z."/>
            <person name="Li W.-J."/>
        </authorList>
    </citation>
    <scope>NUCLEOTIDE SEQUENCE</scope>
    <source>
        <strain evidence="4">EGI L300058</strain>
    </source>
</reference>
<keyword evidence="2" id="KW-1133">Transmembrane helix</keyword>
<evidence type="ECO:0000256" key="1">
    <source>
        <dbReference type="SAM" id="MobiDB-lite"/>
    </source>
</evidence>
<keyword evidence="2" id="KW-0472">Membrane</keyword>
<keyword evidence="2" id="KW-0812">Transmembrane</keyword>
<feature type="compositionally biased region" description="Pro residues" evidence="1">
    <location>
        <begin position="297"/>
        <end position="315"/>
    </location>
</feature>
<dbReference type="Pfam" id="PF14257">
    <property type="entry name" value="DUF4349"/>
    <property type="match status" value="1"/>
</dbReference>
<feature type="transmembrane region" description="Helical" evidence="2">
    <location>
        <begin position="253"/>
        <end position="282"/>
    </location>
</feature>
<name>A0ABT8GH89_9MICO</name>
<dbReference type="EMBL" id="JAUHQA010000001">
    <property type="protein sequence ID" value="MDN4480729.1"/>
    <property type="molecule type" value="Genomic_DNA"/>
</dbReference>
<sequence>MTDKVDGTVGRMRRTGIIVGLIVAAAALAGCSSSDEAFDSEGSGAADAGGGAVQEEAGADVGTETVADDRSLIVTGSLYMTVEDPIAAADQAVGMVQSAGGRVDARNETAADEYDGGSASLLLRIPQDRLDAVVDDLRALGTVDQFATESRDVTTEVTDLDARISTLRASTDRIQGLLLEAEDIKDIIALEDELAGRQAELESLESRQRGLDDQVSMSTIELSLTTEPIVIVDDSPESFWDGLQSGWNALVSFFSVVMVLAGVLLPWAALAAVLVVATVVGIRARRSRTSRQATGPGPAPAAPSASPEPPPAPTH</sequence>
<proteinExistence type="predicted"/>
<dbReference type="InterPro" id="IPR025645">
    <property type="entry name" value="DUF4349"/>
</dbReference>
<keyword evidence="5" id="KW-1185">Reference proteome</keyword>
<evidence type="ECO:0000313" key="4">
    <source>
        <dbReference type="EMBL" id="MDN4480729.1"/>
    </source>
</evidence>
<feature type="region of interest" description="Disordered" evidence="1">
    <location>
        <begin position="38"/>
        <end position="61"/>
    </location>
</feature>
<dbReference type="Proteomes" id="UP001172708">
    <property type="component" value="Unassembled WGS sequence"/>
</dbReference>
<comment type="caution">
    <text evidence="4">The sequence shown here is derived from an EMBL/GenBank/DDBJ whole genome shotgun (WGS) entry which is preliminary data.</text>
</comment>
<dbReference type="PROSITE" id="PS51257">
    <property type="entry name" value="PROKAR_LIPOPROTEIN"/>
    <property type="match status" value="1"/>
</dbReference>
<accession>A0ABT8GH89</accession>
<dbReference type="RefSeq" id="WP_301142186.1">
    <property type="nucleotide sequence ID" value="NZ_JAUHQA010000001.1"/>
</dbReference>
<evidence type="ECO:0000313" key="5">
    <source>
        <dbReference type="Proteomes" id="UP001172708"/>
    </source>
</evidence>
<organism evidence="4 5">
    <name type="scientific">Demequina muriae</name>
    <dbReference type="NCBI Taxonomy" id="3051664"/>
    <lineage>
        <taxon>Bacteria</taxon>
        <taxon>Bacillati</taxon>
        <taxon>Actinomycetota</taxon>
        <taxon>Actinomycetes</taxon>
        <taxon>Micrococcales</taxon>
        <taxon>Demequinaceae</taxon>
        <taxon>Demequina</taxon>
    </lineage>
</organism>
<feature type="domain" description="DUF4349" evidence="3">
    <location>
        <begin position="70"/>
        <end position="277"/>
    </location>
</feature>
<evidence type="ECO:0000259" key="3">
    <source>
        <dbReference type="Pfam" id="PF14257"/>
    </source>
</evidence>